<evidence type="ECO:0000256" key="4">
    <source>
        <dbReference type="ARBA" id="ARBA00023010"/>
    </source>
</evidence>
<evidence type="ECO:0000256" key="2">
    <source>
        <dbReference type="ARBA" id="ARBA00022448"/>
    </source>
</evidence>
<comment type="function">
    <text evidence="10">Component of the PEX13-PEX14 docking complex, a translocon channel that specifically mediates the import of peroxisomal cargo proteins bound to PEX5 receptor. The PEX13-PEX14 docking complex forms a large import pore which can be opened to a diameter of about 9 nm. Mechanistically, PEX5 receptor along with cargo proteins associates with the PEX14 subunit of the PEX13-PEX14 docking complex in the cytosol, leading to the insertion of the receptor into the organelle membrane with the concomitant translocation of the cargo into the peroxisome matrix.</text>
</comment>
<dbReference type="InterPro" id="IPR025655">
    <property type="entry name" value="PEX14"/>
</dbReference>
<dbReference type="Proteomes" id="UP000054007">
    <property type="component" value="Unassembled WGS sequence"/>
</dbReference>
<evidence type="ECO:0000313" key="15">
    <source>
        <dbReference type="Proteomes" id="UP000054007"/>
    </source>
</evidence>
<keyword evidence="4" id="KW-0811">Translocation</keyword>
<dbReference type="PANTHER" id="PTHR23058:SF0">
    <property type="entry name" value="PEROXISOMAL MEMBRANE PROTEIN PEX14"/>
    <property type="match status" value="1"/>
</dbReference>
<dbReference type="OrthoDB" id="441517at2759"/>
<dbReference type="PANTHER" id="PTHR23058">
    <property type="entry name" value="PEROXISOMAL MEMBRANE PROTEIN PEX14"/>
    <property type="match status" value="1"/>
</dbReference>
<evidence type="ECO:0000256" key="6">
    <source>
        <dbReference type="ARBA" id="ARBA00023140"/>
    </source>
</evidence>
<feature type="domain" description="Peroxisome membrane anchor protein Pex14p N-terminal" evidence="13">
    <location>
        <begin position="33"/>
        <end position="75"/>
    </location>
</feature>
<proteinExistence type="inferred from homology"/>
<keyword evidence="12" id="KW-1133">Transmembrane helix</keyword>
<keyword evidence="15" id="KW-1185">Reference proteome</keyword>
<evidence type="ECO:0000256" key="11">
    <source>
        <dbReference type="SAM" id="MobiDB-lite"/>
    </source>
</evidence>
<evidence type="ECO:0000256" key="5">
    <source>
        <dbReference type="ARBA" id="ARBA00023136"/>
    </source>
</evidence>
<organism evidence="14 15">
    <name type="scientific">Cylindrobasidium torrendii FP15055 ss-10</name>
    <dbReference type="NCBI Taxonomy" id="1314674"/>
    <lineage>
        <taxon>Eukaryota</taxon>
        <taxon>Fungi</taxon>
        <taxon>Dikarya</taxon>
        <taxon>Basidiomycota</taxon>
        <taxon>Agaricomycotina</taxon>
        <taxon>Agaricomycetes</taxon>
        <taxon>Agaricomycetidae</taxon>
        <taxon>Agaricales</taxon>
        <taxon>Marasmiineae</taxon>
        <taxon>Physalacriaceae</taxon>
        <taxon>Cylindrobasidium</taxon>
    </lineage>
</organism>
<dbReference type="InterPro" id="IPR036388">
    <property type="entry name" value="WH-like_DNA-bd_sf"/>
</dbReference>
<dbReference type="GO" id="GO:0016560">
    <property type="term" value="P:protein import into peroxisome matrix, docking"/>
    <property type="evidence" value="ECO:0007669"/>
    <property type="project" value="UniProtKB-UniRule"/>
</dbReference>
<dbReference type="GO" id="GO:0005778">
    <property type="term" value="C:peroxisomal membrane"/>
    <property type="evidence" value="ECO:0007669"/>
    <property type="project" value="UniProtKB-SubCell"/>
</dbReference>
<keyword evidence="3 10" id="KW-0653">Protein transport</keyword>
<evidence type="ECO:0000256" key="12">
    <source>
        <dbReference type="SAM" id="Phobius"/>
    </source>
</evidence>
<sequence>MADDDNTPSQAPPAAPIPTNAAPLEGTALSQHRPQLIERARAFLMSPAVQQQDMTAKRQFLLDKGLSESEIANIFRDLPTQMPLIPPRTYPLPPPSNLPTMLLGVLRIFSWATGATALLVFVYYRYLLPRITQTSEARHNLRTQHLSLMRRLTTSLAALKEAQSENYTPLPKPDKFREPDYFAACHSLKALLKEAEQHKVEMQDIDPMTVLRCALEEFAVGKQGEDAKVSTEDLFRLMESHITWLLSEDGIQYEHRLWETLTTYSIFERDEVKSGAPETPAVMRWRYVAPTPRGPSPLVVSLNTLTTKLPQESLTKGKTTSLQHTLQACSDLTGYISAQVYTPYRASSTFGGSSAPNTNPAVEEFKREVRTLKGLVLNRRSFMPTIPRPGGSGTSPTMPVR</sequence>
<dbReference type="Gene3D" id="1.10.10.10">
    <property type="entry name" value="Winged helix-like DNA-binding domain superfamily/Winged helix DNA-binding domain"/>
    <property type="match status" value="1"/>
</dbReference>
<keyword evidence="2 10" id="KW-0813">Transport</keyword>
<protein>
    <recommendedName>
        <fullName evidence="7 10">Peroxisomal membrane protein PEX14</fullName>
    </recommendedName>
    <alternativeName>
        <fullName evidence="8 10">Peroxin-14</fullName>
    </alternativeName>
</protein>
<dbReference type="EMBL" id="KN880433">
    <property type="protein sequence ID" value="KIY73842.1"/>
    <property type="molecule type" value="Genomic_DNA"/>
</dbReference>
<feature type="region of interest" description="Disordered" evidence="11">
    <location>
        <begin position="382"/>
        <end position="401"/>
    </location>
</feature>
<evidence type="ECO:0000256" key="9">
    <source>
        <dbReference type="ARBA" id="ARBA00046271"/>
    </source>
</evidence>
<dbReference type="STRING" id="1314674.A0A0D7BTW0"/>
<accession>A0A0D7BTW0</accession>
<dbReference type="GO" id="GO:1990429">
    <property type="term" value="C:peroxisomal importomer complex"/>
    <property type="evidence" value="ECO:0007669"/>
    <property type="project" value="TreeGrafter"/>
</dbReference>
<evidence type="ECO:0000256" key="7">
    <source>
        <dbReference type="ARBA" id="ARBA00029502"/>
    </source>
</evidence>
<evidence type="ECO:0000256" key="1">
    <source>
        <dbReference type="ARBA" id="ARBA00005443"/>
    </source>
</evidence>
<feature type="transmembrane region" description="Helical" evidence="12">
    <location>
        <begin position="101"/>
        <end position="124"/>
    </location>
</feature>
<evidence type="ECO:0000313" key="14">
    <source>
        <dbReference type="EMBL" id="KIY73842.1"/>
    </source>
</evidence>
<name>A0A0D7BTW0_9AGAR</name>
<keyword evidence="12" id="KW-0812">Transmembrane</keyword>
<dbReference type="Pfam" id="PF04695">
    <property type="entry name" value="Pex14_N"/>
    <property type="match status" value="1"/>
</dbReference>
<dbReference type="InterPro" id="IPR006785">
    <property type="entry name" value="Pex14_N"/>
</dbReference>
<evidence type="ECO:0000256" key="10">
    <source>
        <dbReference type="RuleBase" id="RU367032"/>
    </source>
</evidence>
<evidence type="ECO:0000256" key="8">
    <source>
        <dbReference type="ARBA" id="ARBA00029691"/>
    </source>
</evidence>
<gene>
    <name evidence="14" type="ORF">CYLTODRAFT_385849</name>
</gene>
<evidence type="ECO:0000256" key="3">
    <source>
        <dbReference type="ARBA" id="ARBA00022927"/>
    </source>
</evidence>
<comment type="subcellular location">
    <subcellularLocation>
        <location evidence="9 10">Peroxisome membrane</location>
    </subcellularLocation>
</comment>
<feature type="region of interest" description="Disordered" evidence="11">
    <location>
        <begin position="1"/>
        <end position="22"/>
    </location>
</feature>
<evidence type="ECO:0000259" key="13">
    <source>
        <dbReference type="Pfam" id="PF04695"/>
    </source>
</evidence>
<reference evidence="14 15" key="1">
    <citation type="journal article" date="2015" name="Fungal Genet. Biol.">
        <title>Evolution of novel wood decay mechanisms in Agaricales revealed by the genome sequences of Fistulina hepatica and Cylindrobasidium torrendii.</title>
        <authorList>
            <person name="Floudas D."/>
            <person name="Held B.W."/>
            <person name="Riley R."/>
            <person name="Nagy L.G."/>
            <person name="Koehler G."/>
            <person name="Ransdell A.S."/>
            <person name="Younus H."/>
            <person name="Chow J."/>
            <person name="Chiniquy J."/>
            <person name="Lipzen A."/>
            <person name="Tritt A."/>
            <person name="Sun H."/>
            <person name="Haridas S."/>
            <person name="LaButti K."/>
            <person name="Ohm R.A."/>
            <person name="Kues U."/>
            <person name="Blanchette R.A."/>
            <person name="Grigoriev I.V."/>
            <person name="Minto R.E."/>
            <person name="Hibbett D.S."/>
        </authorList>
    </citation>
    <scope>NUCLEOTIDE SEQUENCE [LARGE SCALE GENOMIC DNA]</scope>
    <source>
        <strain evidence="14 15">FP15055 ss-10</strain>
    </source>
</reference>
<dbReference type="AlphaFoldDB" id="A0A0D7BTW0"/>
<keyword evidence="5 10" id="KW-0472">Membrane</keyword>
<comment type="similarity">
    <text evidence="1 10">Belongs to the peroxin-14 family.</text>
</comment>
<keyword evidence="6 10" id="KW-0576">Peroxisome</keyword>
<dbReference type="GO" id="GO:0005102">
    <property type="term" value="F:signaling receptor binding"/>
    <property type="evidence" value="ECO:0007669"/>
    <property type="project" value="TreeGrafter"/>
</dbReference>